<evidence type="ECO:0000256" key="1">
    <source>
        <dbReference type="ARBA" id="ARBA00021292"/>
    </source>
</evidence>
<dbReference type="GO" id="GO:1901137">
    <property type="term" value="P:carbohydrate derivative biosynthetic process"/>
    <property type="evidence" value="ECO:0007669"/>
    <property type="project" value="UniProtKB-ARBA"/>
</dbReference>
<evidence type="ECO:0000313" key="7">
    <source>
        <dbReference type="Proteomes" id="UP000199258"/>
    </source>
</evidence>
<dbReference type="InterPro" id="IPR001296">
    <property type="entry name" value="Glyco_trans_1"/>
</dbReference>
<gene>
    <name evidence="6" type="ORF">SAMN04488693_12226</name>
</gene>
<evidence type="ECO:0000256" key="2">
    <source>
        <dbReference type="ARBA" id="ARBA00022676"/>
    </source>
</evidence>
<sequence length="371" mass="40460">MKMRIAFVTEVWRPSINGVVTRLSVAVDGLLAAGHQVLIIAPDVGGGHGASPRQPGLTVRRVPSFRFRFIYGGQPWGLPMPRVDRYLKDFRPDLVHVVSPLMLGIAGVLAARLQRLPLVASFHTDVAAYAGSYHLGWLRPAIWWVTAQLHRQAALNLVTSEYAAQLLASHRIDRVQVWQRGVDLSLFQPARALKRTPDELPTALYVGRLADEKGLHRLAPLARSGCVRLLMVGDGPDRDRLQAEFAGTPTSFPGSRSGSALAETYAGADVFVFPSTTETLGLVILEALASGLPVVAADTPTGRELLQGNPAARLFPPDRPEQIAGLVAELLSGLSREELAQHARREAERWGWRAATEQLTGYYREVLDDAG</sequence>
<feature type="domain" description="Glycosyl transferase family 1" evidence="4">
    <location>
        <begin position="195"/>
        <end position="344"/>
    </location>
</feature>
<dbReference type="AlphaFoldDB" id="A0A1G8N7N3"/>
<dbReference type="Proteomes" id="UP000199258">
    <property type="component" value="Unassembled WGS sequence"/>
</dbReference>
<evidence type="ECO:0000256" key="3">
    <source>
        <dbReference type="ARBA" id="ARBA00022679"/>
    </source>
</evidence>
<feature type="domain" description="Glycosyltransferase subfamily 4-like N-terminal" evidence="5">
    <location>
        <begin position="16"/>
        <end position="185"/>
    </location>
</feature>
<name>A0A1G8N7N3_9MICC</name>
<keyword evidence="7" id="KW-1185">Reference proteome</keyword>
<organism evidence="6 7">
    <name type="scientific">Arthrobacter subterraneus</name>
    <dbReference type="NCBI Taxonomy" id="335973"/>
    <lineage>
        <taxon>Bacteria</taxon>
        <taxon>Bacillati</taxon>
        <taxon>Actinomycetota</taxon>
        <taxon>Actinomycetes</taxon>
        <taxon>Micrococcales</taxon>
        <taxon>Micrococcaceae</taxon>
        <taxon>Arthrobacter</taxon>
    </lineage>
</organism>
<dbReference type="InterPro" id="IPR028098">
    <property type="entry name" value="Glyco_trans_4-like_N"/>
</dbReference>
<dbReference type="InterPro" id="IPR050194">
    <property type="entry name" value="Glycosyltransferase_grp1"/>
</dbReference>
<dbReference type="Gene3D" id="3.40.50.2000">
    <property type="entry name" value="Glycogen Phosphorylase B"/>
    <property type="match status" value="2"/>
</dbReference>
<dbReference type="Pfam" id="PF00534">
    <property type="entry name" value="Glycos_transf_1"/>
    <property type="match status" value="1"/>
</dbReference>
<dbReference type="Pfam" id="PF13439">
    <property type="entry name" value="Glyco_transf_4"/>
    <property type="match status" value="1"/>
</dbReference>
<keyword evidence="3 6" id="KW-0808">Transferase</keyword>
<dbReference type="EMBL" id="FNDT01000022">
    <property type="protein sequence ID" value="SDI76212.1"/>
    <property type="molecule type" value="Genomic_DNA"/>
</dbReference>
<dbReference type="PANTHER" id="PTHR45947">
    <property type="entry name" value="SULFOQUINOVOSYL TRANSFERASE SQD2"/>
    <property type="match status" value="1"/>
</dbReference>
<evidence type="ECO:0000313" key="6">
    <source>
        <dbReference type="EMBL" id="SDI76212.1"/>
    </source>
</evidence>
<proteinExistence type="predicted"/>
<dbReference type="PANTHER" id="PTHR45947:SF3">
    <property type="entry name" value="SULFOQUINOVOSYL TRANSFERASE SQD2"/>
    <property type="match status" value="1"/>
</dbReference>
<dbReference type="GO" id="GO:0016757">
    <property type="term" value="F:glycosyltransferase activity"/>
    <property type="evidence" value="ECO:0007669"/>
    <property type="project" value="UniProtKB-KW"/>
</dbReference>
<keyword evidence="2" id="KW-0328">Glycosyltransferase</keyword>
<dbReference type="STRING" id="335973.SAMN04488693_12226"/>
<evidence type="ECO:0000259" key="5">
    <source>
        <dbReference type="Pfam" id="PF13439"/>
    </source>
</evidence>
<evidence type="ECO:0000259" key="4">
    <source>
        <dbReference type="Pfam" id="PF00534"/>
    </source>
</evidence>
<reference evidence="6 7" key="1">
    <citation type="submission" date="2016-10" db="EMBL/GenBank/DDBJ databases">
        <authorList>
            <person name="de Groot N.N."/>
        </authorList>
    </citation>
    <scope>NUCLEOTIDE SEQUENCE [LARGE SCALE GENOMIC DNA]</scope>
    <source>
        <strain evidence="6 7">NP_1H</strain>
    </source>
</reference>
<protein>
    <recommendedName>
        <fullName evidence="1">D-inositol 3-phosphate glycosyltransferase</fullName>
    </recommendedName>
</protein>
<accession>A0A1G8N7N3</accession>
<dbReference type="CDD" id="cd03814">
    <property type="entry name" value="GT4-like"/>
    <property type="match status" value="1"/>
</dbReference>
<dbReference type="SUPFAM" id="SSF53756">
    <property type="entry name" value="UDP-Glycosyltransferase/glycogen phosphorylase"/>
    <property type="match status" value="1"/>
</dbReference>